<evidence type="ECO:0000259" key="5">
    <source>
        <dbReference type="PROSITE" id="PS50931"/>
    </source>
</evidence>
<organism evidence="6 7">
    <name type="scientific">Kingella pumchi</name>
    <dbReference type="NCBI Taxonomy" id="2779506"/>
    <lineage>
        <taxon>Bacteria</taxon>
        <taxon>Pseudomonadati</taxon>
        <taxon>Pseudomonadota</taxon>
        <taxon>Betaproteobacteria</taxon>
        <taxon>Neisseriales</taxon>
        <taxon>Neisseriaceae</taxon>
        <taxon>Kingella</taxon>
    </lineage>
</organism>
<dbReference type="EMBL" id="JAKOOW010000006">
    <property type="protein sequence ID" value="MCG6503209.1"/>
    <property type="molecule type" value="Genomic_DNA"/>
</dbReference>
<evidence type="ECO:0000313" key="6">
    <source>
        <dbReference type="EMBL" id="MCG6503209.1"/>
    </source>
</evidence>
<dbReference type="InterPro" id="IPR036390">
    <property type="entry name" value="WH_DNA-bd_sf"/>
</dbReference>
<comment type="caution">
    <text evidence="6">The sequence shown here is derived from an EMBL/GenBank/DDBJ whole genome shotgun (WGS) entry which is preliminary data.</text>
</comment>
<gene>
    <name evidence="6" type="ORF">MB824_01660</name>
</gene>
<name>A0ABS9NK83_9NEIS</name>
<reference evidence="6 7" key="1">
    <citation type="submission" date="2022-02" db="EMBL/GenBank/DDBJ databases">
        <title>Genome sequence data of Kingella unionensis sp. nov. strain CICC 24913 (CCUG 75125).</title>
        <authorList>
            <person name="Xiao M."/>
        </authorList>
    </citation>
    <scope>NUCLEOTIDE SEQUENCE [LARGE SCALE GENOMIC DNA]</scope>
    <source>
        <strain evidence="6 7">CICC 24913</strain>
    </source>
</reference>
<evidence type="ECO:0000256" key="1">
    <source>
        <dbReference type="ARBA" id="ARBA00009437"/>
    </source>
</evidence>
<dbReference type="Gene3D" id="3.40.190.290">
    <property type="match status" value="1"/>
</dbReference>
<comment type="similarity">
    <text evidence="1">Belongs to the LysR transcriptional regulatory family.</text>
</comment>
<evidence type="ECO:0000256" key="2">
    <source>
        <dbReference type="ARBA" id="ARBA00023015"/>
    </source>
</evidence>
<dbReference type="Proteomes" id="UP001298424">
    <property type="component" value="Unassembled WGS sequence"/>
</dbReference>
<dbReference type="PANTHER" id="PTHR30537:SF5">
    <property type="entry name" value="HTH-TYPE TRANSCRIPTIONAL ACTIVATOR TTDR-RELATED"/>
    <property type="match status" value="1"/>
</dbReference>
<dbReference type="InterPro" id="IPR036388">
    <property type="entry name" value="WH-like_DNA-bd_sf"/>
</dbReference>
<dbReference type="Pfam" id="PF00126">
    <property type="entry name" value="HTH_1"/>
    <property type="match status" value="1"/>
</dbReference>
<dbReference type="PANTHER" id="PTHR30537">
    <property type="entry name" value="HTH-TYPE TRANSCRIPTIONAL REGULATOR"/>
    <property type="match status" value="1"/>
</dbReference>
<dbReference type="Pfam" id="PF03466">
    <property type="entry name" value="LysR_substrate"/>
    <property type="match status" value="1"/>
</dbReference>
<keyword evidence="3" id="KW-0238">DNA-binding</keyword>
<dbReference type="Gene3D" id="1.10.10.10">
    <property type="entry name" value="Winged helix-like DNA-binding domain superfamily/Winged helix DNA-binding domain"/>
    <property type="match status" value="1"/>
</dbReference>
<dbReference type="InterPro" id="IPR058163">
    <property type="entry name" value="LysR-type_TF_proteobact-type"/>
</dbReference>
<dbReference type="SUPFAM" id="SSF53850">
    <property type="entry name" value="Periplasmic binding protein-like II"/>
    <property type="match status" value="1"/>
</dbReference>
<dbReference type="SUPFAM" id="SSF46785">
    <property type="entry name" value="Winged helix' DNA-binding domain"/>
    <property type="match status" value="1"/>
</dbReference>
<evidence type="ECO:0000256" key="3">
    <source>
        <dbReference type="ARBA" id="ARBA00023125"/>
    </source>
</evidence>
<evidence type="ECO:0000313" key="7">
    <source>
        <dbReference type="Proteomes" id="UP001298424"/>
    </source>
</evidence>
<accession>A0ABS9NK83</accession>
<dbReference type="RefSeq" id="WP_238745315.1">
    <property type="nucleotide sequence ID" value="NZ_JAKOOW010000006.1"/>
</dbReference>
<dbReference type="CDD" id="cd08422">
    <property type="entry name" value="PBP2_CrgA_like"/>
    <property type="match status" value="1"/>
</dbReference>
<dbReference type="PRINTS" id="PR00039">
    <property type="entry name" value="HTHLYSR"/>
</dbReference>
<dbReference type="PROSITE" id="PS50931">
    <property type="entry name" value="HTH_LYSR"/>
    <property type="match status" value="1"/>
</dbReference>
<dbReference type="InterPro" id="IPR005119">
    <property type="entry name" value="LysR_subst-bd"/>
</dbReference>
<dbReference type="InterPro" id="IPR000847">
    <property type="entry name" value="LysR_HTH_N"/>
</dbReference>
<proteinExistence type="inferred from homology"/>
<feature type="domain" description="HTH lysR-type" evidence="5">
    <location>
        <begin position="1"/>
        <end position="59"/>
    </location>
</feature>
<keyword evidence="2" id="KW-0805">Transcription regulation</keyword>
<keyword evidence="7" id="KW-1185">Reference proteome</keyword>
<evidence type="ECO:0000256" key="4">
    <source>
        <dbReference type="ARBA" id="ARBA00023163"/>
    </source>
</evidence>
<sequence length="293" mass="31963">MDYLNEMALFVEVAQANGFSRAAAKLGMPQSTLSRRIAALEDALGLRLFNRSTRRLELTSAGAYYLERALPIVTEARLLHGALDDMRENVKGALRVSLPVDLAYQMVAPLLPEFAERYPLLRLDFDVTPRKVDLIGEPFDLAIRTGRLPDSDYIATPLATFSGCLYAAPSYLAERGEPQSPDGLAAHECLRFGSGGATWTLHNGDTRATVQPESRFGANSPGMIRQMAAAGLGIALLPEILVREDVAQGRLKAVLPDWQSEPTPVHALTATRLLTANVWAFVGFLKEKWAGDA</sequence>
<keyword evidence="4" id="KW-0804">Transcription</keyword>
<protein>
    <submittedName>
        <fullName evidence="6">LysR family transcriptional regulator</fullName>
    </submittedName>
</protein>